<proteinExistence type="predicted"/>
<protein>
    <submittedName>
        <fullName evidence="1">Uncharacterized protein</fullName>
    </submittedName>
</protein>
<evidence type="ECO:0000313" key="1">
    <source>
        <dbReference type="EnsemblMetazoa" id="GPAI006352-PA"/>
    </source>
</evidence>
<accession>A0A1A9Z7Q7</accession>
<dbReference type="VEuPathDB" id="VectorBase:GPAI006352"/>
<organism evidence="1 2">
    <name type="scientific">Glossina pallidipes</name>
    <name type="common">Tsetse fly</name>
    <dbReference type="NCBI Taxonomy" id="7398"/>
    <lineage>
        <taxon>Eukaryota</taxon>
        <taxon>Metazoa</taxon>
        <taxon>Ecdysozoa</taxon>
        <taxon>Arthropoda</taxon>
        <taxon>Hexapoda</taxon>
        <taxon>Insecta</taxon>
        <taxon>Pterygota</taxon>
        <taxon>Neoptera</taxon>
        <taxon>Endopterygota</taxon>
        <taxon>Diptera</taxon>
        <taxon>Brachycera</taxon>
        <taxon>Muscomorpha</taxon>
        <taxon>Hippoboscoidea</taxon>
        <taxon>Glossinidae</taxon>
        <taxon>Glossina</taxon>
    </lineage>
</organism>
<dbReference type="AlphaFoldDB" id="A0A1A9Z7Q7"/>
<evidence type="ECO:0000313" key="2">
    <source>
        <dbReference type="Proteomes" id="UP000092445"/>
    </source>
</evidence>
<name>A0A1A9Z7Q7_GLOPL</name>
<sequence length="233" mass="26153">MSQFFFQRKLLKSDSSPDASSSGPLIGIVELKHFFNFEATRFTRQVRSKLRQLRNTNFTSSQRHEWMASSRFRLEEQQAAAKNNNLETGCNVQAAASQVESVELNRAVINRNILIPVPPSNMLAVVPSRKAIFVSHLASTMTPEMIKERVQLGLPGVDPFLDHIHEMSLVQTRIFMELLSSVAYPLLILDGCDALQNQLDGIKKQGIIASVQLIDYKTRIGEAAITSDDFSQF</sequence>
<keyword evidence="2" id="KW-1185">Reference proteome</keyword>
<dbReference type="STRING" id="7398.A0A1A9Z7Q7"/>
<dbReference type="Proteomes" id="UP000092445">
    <property type="component" value="Unassembled WGS sequence"/>
</dbReference>
<dbReference type="EnsemblMetazoa" id="GPAI006352-RA">
    <property type="protein sequence ID" value="GPAI006352-PA"/>
    <property type="gene ID" value="GPAI006352"/>
</dbReference>
<reference evidence="2" key="1">
    <citation type="submission" date="2014-03" db="EMBL/GenBank/DDBJ databases">
        <authorList>
            <person name="Aksoy S."/>
            <person name="Warren W."/>
            <person name="Wilson R.K."/>
        </authorList>
    </citation>
    <scope>NUCLEOTIDE SEQUENCE [LARGE SCALE GENOMIC DNA]</scope>
    <source>
        <strain evidence="2">IAEA</strain>
    </source>
</reference>
<reference evidence="1" key="2">
    <citation type="submission" date="2020-05" db="UniProtKB">
        <authorList>
            <consortium name="EnsemblMetazoa"/>
        </authorList>
    </citation>
    <scope>IDENTIFICATION</scope>
    <source>
        <strain evidence="1">IAEA</strain>
    </source>
</reference>